<organism evidence="5 6">
    <name type="scientific">Denitrobaculum tricleocarpae</name>
    <dbReference type="NCBI Taxonomy" id="2591009"/>
    <lineage>
        <taxon>Bacteria</taxon>
        <taxon>Pseudomonadati</taxon>
        <taxon>Pseudomonadota</taxon>
        <taxon>Alphaproteobacteria</taxon>
        <taxon>Rhodospirillales</taxon>
        <taxon>Rhodospirillaceae</taxon>
        <taxon>Denitrobaculum</taxon>
    </lineage>
</organism>
<dbReference type="GO" id="GO:0003700">
    <property type="term" value="F:DNA-binding transcription factor activity"/>
    <property type="evidence" value="ECO:0007669"/>
    <property type="project" value="InterPro"/>
</dbReference>
<dbReference type="InterPro" id="IPR036390">
    <property type="entry name" value="WH_DNA-bd_sf"/>
</dbReference>
<reference evidence="5 6" key="1">
    <citation type="submission" date="2019-06" db="EMBL/GenBank/DDBJ databases">
        <title>Whole genome sequence for Rhodospirillaceae sp. R148.</title>
        <authorList>
            <person name="Wang G."/>
        </authorList>
    </citation>
    <scope>NUCLEOTIDE SEQUENCE [LARGE SCALE GENOMIC DNA]</scope>
    <source>
        <strain evidence="5 6">R148</strain>
    </source>
</reference>
<keyword evidence="6" id="KW-1185">Reference proteome</keyword>
<sequence length="115" mass="12509">MSRVENDGDNLLMVLAALANPHRLRILAVLSRGGRNYVSQLARDVGISRPLLHLHLQKLEEAGLVTNEYEVSAEGKALKFFSVTDFSLTLTPAIVAEATTSLTPKIIQPPSTESN</sequence>
<dbReference type="PANTHER" id="PTHR33154">
    <property type="entry name" value="TRANSCRIPTIONAL REGULATOR, ARSR FAMILY"/>
    <property type="match status" value="1"/>
</dbReference>
<dbReference type="InterPro" id="IPR001845">
    <property type="entry name" value="HTH_ArsR_DNA-bd_dom"/>
</dbReference>
<keyword evidence="3" id="KW-0804">Transcription</keyword>
<feature type="domain" description="HTH arsR-type" evidence="4">
    <location>
        <begin position="13"/>
        <end position="91"/>
    </location>
</feature>
<evidence type="ECO:0000259" key="4">
    <source>
        <dbReference type="SMART" id="SM00418"/>
    </source>
</evidence>
<dbReference type="AlphaFoldDB" id="A0A545T5R6"/>
<dbReference type="RefSeq" id="WP_142899365.1">
    <property type="nucleotide sequence ID" value="NZ_ML660063.1"/>
</dbReference>
<protein>
    <submittedName>
        <fullName evidence="5">Winged helix-turn-helix transcriptional regulator</fullName>
    </submittedName>
</protein>
<accession>A0A545T5R6</accession>
<dbReference type="SMART" id="SM00418">
    <property type="entry name" value="HTH_ARSR"/>
    <property type="match status" value="1"/>
</dbReference>
<keyword evidence="1" id="KW-0805">Transcription regulation</keyword>
<evidence type="ECO:0000313" key="5">
    <source>
        <dbReference type="EMBL" id="TQV72518.1"/>
    </source>
</evidence>
<dbReference type="Pfam" id="PF12840">
    <property type="entry name" value="HTH_20"/>
    <property type="match status" value="1"/>
</dbReference>
<dbReference type="Gene3D" id="1.10.10.10">
    <property type="entry name" value="Winged helix-like DNA-binding domain superfamily/Winged helix DNA-binding domain"/>
    <property type="match status" value="1"/>
</dbReference>
<dbReference type="Proteomes" id="UP000315252">
    <property type="component" value="Unassembled WGS sequence"/>
</dbReference>
<dbReference type="InterPro" id="IPR036388">
    <property type="entry name" value="WH-like_DNA-bd_sf"/>
</dbReference>
<dbReference type="OrthoDB" id="166264at2"/>
<gene>
    <name evidence="5" type="ORF">FKG95_25975</name>
</gene>
<evidence type="ECO:0000256" key="2">
    <source>
        <dbReference type="ARBA" id="ARBA00023125"/>
    </source>
</evidence>
<dbReference type="EMBL" id="VHSH01000012">
    <property type="protein sequence ID" value="TQV72518.1"/>
    <property type="molecule type" value="Genomic_DNA"/>
</dbReference>
<evidence type="ECO:0000256" key="3">
    <source>
        <dbReference type="ARBA" id="ARBA00023163"/>
    </source>
</evidence>
<dbReference type="SUPFAM" id="SSF46785">
    <property type="entry name" value="Winged helix' DNA-binding domain"/>
    <property type="match status" value="1"/>
</dbReference>
<dbReference type="CDD" id="cd00090">
    <property type="entry name" value="HTH_ARSR"/>
    <property type="match status" value="1"/>
</dbReference>
<name>A0A545T5R6_9PROT</name>
<dbReference type="GO" id="GO:0003677">
    <property type="term" value="F:DNA binding"/>
    <property type="evidence" value="ECO:0007669"/>
    <property type="project" value="UniProtKB-KW"/>
</dbReference>
<evidence type="ECO:0000313" key="6">
    <source>
        <dbReference type="Proteomes" id="UP000315252"/>
    </source>
</evidence>
<proteinExistence type="predicted"/>
<evidence type="ECO:0000256" key="1">
    <source>
        <dbReference type="ARBA" id="ARBA00023015"/>
    </source>
</evidence>
<dbReference type="PANTHER" id="PTHR33154:SF33">
    <property type="entry name" value="TRANSCRIPTIONAL REPRESSOR SDPR"/>
    <property type="match status" value="1"/>
</dbReference>
<keyword evidence="2" id="KW-0238">DNA-binding</keyword>
<dbReference type="InterPro" id="IPR051081">
    <property type="entry name" value="HTH_MetalResp_TranReg"/>
</dbReference>
<comment type="caution">
    <text evidence="5">The sequence shown here is derived from an EMBL/GenBank/DDBJ whole genome shotgun (WGS) entry which is preliminary data.</text>
</comment>
<dbReference type="InterPro" id="IPR011991">
    <property type="entry name" value="ArsR-like_HTH"/>
</dbReference>